<protein>
    <submittedName>
        <fullName evidence="2">Metallophosphoesterase</fullName>
    </submittedName>
</protein>
<dbReference type="InterPro" id="IPR004843">
    <property type="entry name" value="Calcineurin-like_PHP"/>
</dbReference>
<dbReference type="InterPro" id="IPR029052">
    <property type="entry name" value="Metallo-depent_PP-like"/>
</dbReference>
<dbReference type="EMBL" id="FPHH01000002">
    <property type="protein sequence ID" value="SFV50807.1"/>
    <property type="molecule type" value="Genomic_DNA"/>
</dbReference>
<sequence>MIRIFILLIIFYALSMAENYNTKMIARIHSIQDTNQTFSFAVYGDNRGRDDILLSIIKSVDKDRDILFSLNNGDLVSYGFEYEFNHYLSLIKNAKKPIISIIGNHGIGLFENDANYKKIFGKTNFAFSFQNSYFIILDDADDEGVSFEQLSWLTKELNNSKRYTNRFIFMHIPLYDPRKGDYKEGHSLDDMKQVQLLNNLFDKYHVSMLFCSHIHSFYKGFWHDTPYIISGGAGAPLVKGGFFHYVKVTIDGKNIKYNVIKIK</sequence>
<reference evidence="2" key="1">
    <citation type="submission" date="2016-10" db="EMBL/GenBank/DDBJ databases">
        <authorList>
            <person name="de Groot N.N."/>
        </authorList>
    </citation>
    <scope>NUCLEOTIDE SEQUENCE</scope>
</reference>
<dbReference type="GO" id="GO:0016787">
    <property type="term" value="F:hydrolase activity"/>
    <property type="evidence" value="ECO:0007669"/>
    <property type="project" value="InterPro"/>
</dbReference>
<organism evidence="2">
    <name type="scientific">hydrothermal vent metagenome</name>
    <dbReference type="NCBI Taxonomy" id="652676"/>
    <lineage>
        <taxon>unclassified sequences</taxon>
        <taxon>metagenomes</taxon>
        <taxon>ecological metagenomes</taxon>
    </lineage>
</organism>
<gene>
    <name evidence="2" type="ORF">MNB_SM-5-1203</name>
</gene>
<proteinExistence type="predicted"/>
<dbReference type="PANTHER" id="PTHR43143">
    <property type="entry name" value="METALLOPHOSPHOESTERASE, CALCINEURIN SUPERFAMILY"/>
    <property type="match status" value="1"/>
</dbReference>
<evidence type="ECO:0000259" key="1">
    <source>
        <dbReference type="Pfam" id="PF00149"/>
    </source>
</evidence>
<dbReference type="PANTHER" id="PTHR43143:SF1">
    <property type="entry name" value="SERINE_THREONINE-PROTEIN PHOSPHATASE CPPED1"/>
    <property type="match status" value="1"/>
</dbReference>
<dbReference type="AlphaFoldDB" id="A0A1W1BBD0"/>
<dbReference type="InterPro" id="IPR051918">
    <property type="entry name" value="STPP_CPPED1"/>
</dbReference>
<evidence type="ECO:0000313" key="2">
    <source>
        <dbReference type="EMBL" id="SFV50807.1"/>
    </source>
</evidence>
<dbReference type="SUPFAM" id="SSF56300">
    <property type="entry name" value="Metallo-dependent phosphatases"/>
    <property type="match status" value="1"/>
</dbReference>
<dbReference type="Pfam" id="PF00149">
    <property type="entry name" value="Metallophos"/>
    <property type="match status" value="1"/>
</dbReference>
<name>A0A1W1BBD0_9ZZZZ</name>
<accession>A0A1W1BBD0</accession>
<dbReference type="Gene3D" id="3.60.21.10">
    <property type="match status" value="1"/>
</dbReference>
<feature type="domain" description="Calcineurin-like phosphoesterase" evidence="1">
    <location>
        <begin position="39"/>
        <end position="216"/>
    </location>
</feature>